<dbReference type="InterPro" id="IPR036249">
    <property type="entry name" value="Thioredoxin-like_sf"/>
</dbReference>
<sequence precursor="true">MRTNSHRRWPVFAILLAALSGVTLAAEREWTGSNGKFNITAEFVSVQGANAVLRRKDGKQIKVPLSRLSDADRAFIEEQQAKAPKIDRKAAAKEIAKTADEFFSDLRNTERQVARELLTEKAKKVAQGKNSPLTHLPTPAPGARSIRTGKVELEGSVAAIPVRVQAGGRNHKTKLHLRYLTEKWQVFAISATYPDGEKSINFEVEAVSRDGGNPLEALLGKPLELAGMTTNGTPLNMANFEGRVVLVDFWATWCGPCREEIPNIMENYKKYHDDGFDVIAISVDDNMQELKSFLQKQPIPWTVVADNFPGNRNTMGDRYGISRYPTFLLLDKEGNVASLNCRGRRLGREVARLLDK</sequence>
<dbReference type="InterPro" id="IPR007131">
    <property type="entry name" value="SHD1"/>
</dbReference>
<keyword evidence="2" id="KW-0201">Cytochrome c-type biogenesis</keyword>
<dbReference type="GO" id="GO:0017004">
    <property type="term" value="P:cytochrome complex assembly"/>
    <property type="evidence" value="ECO:0007669"/>
    <property type="project" value="UniProtKB-KW"/>
</dbReference>
<dbReference type="PROSITE" id="PS00194">
    <property type="entry name" value="THIOREDOXIN_1"/>
    <property type="match status" value="1"/>
</dbReference>
<dbReference type="PANTHER" id="PTHR42852">
    <property type="entry name" value="THIOL:DISULFIDE INTERCHANGE PROTEIN DSBE"/>
    <property type="match status" value="1"/>
</dbReference>
<keyword evidence="5" id="KW-0732">Signal</keyword>
<dbReference type="GO" id="GO:0042802">
    <property type="term" value="F:identical protein binding"/>
    <property type="evidence" value="ECO:0007669"/>
    <property type="project" value="InterPro"/>
</dbReference>
<dbReference type="EMBL" id="CP036276">
    <property type="protein sequence ID" value="QDU42968.1"/>
    <property type="molecule type" value="Genomic_DNA"/>
</dbReference>
<gene>
    <name evidence="7" type="primary">resA_5</name>
    <name evidence="7" type="ORF">Mal52_14380</name>
</gene>
<dbReference type="GO" id="GO:0008092">
    <property type="term" value="F:cytoskeletal protein binding"/>
    <property type="evidence" value="ECO:0007669"/>
    <property type="project" value="InterPro"/>
</dbReference>
<evidence type="ECO:0000259" key="6">
    <source>
        <dbReference type="PROSITE" id="PS51352"/>
    </source>
</evidence>
<feature type="chain" id="PRO_5021917609" evidence="5">
    <location>
        <begin position="26"/>
        <end position="356"/>
    </location>
</feature>
<organism evidence="7 8">
    <name type="scientific">Symmachiella dynata</name>
    <dbReference type="NCBI Taxonomy" id="2527995"/>
    <lineage>
        <taxon>Bacteria</taxon>
        <taxon>Pseudomonadati</taxon>
        <taxon>Planctomycetota</taxon>
        <taxon>Planctomycetia</taxon>
        <taxon>Planctomycetales</taxon>
        <taxon>Planctomycetaceae</taxon>
        <taxon>Symmachiella</taxon>
    </lineage>
</organism>
<proteinExistence type="predicted"/>
<dbReference type="KEGG" id="sdyn:Mal52_14380"/>
<evidence type="ECO:0000256" key="4">
    <source>
        <dbReference type="SAM" id="MobiDB-lite"/>
    </source>
</evidence>
<dbReference type="AlphaFoldDB" id="A0A517ZKH3"/>
<dbReference type="Gene3D" id="2.30.30.700">
    <property type="entry name" value="SLA1 homology domain 1"/>
    <property type="match status" value="1"/>
</dbReference>
<dbReference type="GO" id="GO:0016491">
    <property type="term" value="F:oxidoreductase activity"/>
    <property type="evidence" value="ECO:0007669"/>
    <property type="project" value="InterPro"/>
</dbReference>
<feature type="signal peptide" evidence="5">
    <location>
        <begin position="1"/>
        <end position="25"/>
    </location>
</feature>
<evidence type="ECO:0000256" key="5">
    <source>
        <dbReference type="SAM" id="SignalP"/>
    </source>
</evidence>
<dbReference type="InterPro" id="IPR017937">
    <property type="entry name" value="Thioredoxin_CS"/>
</dbReference>
<dbReference type="PROSITE" id="PS51352">
    <property type="entry name" value="THIOREDOXIN_2"/>
    <property type="match status" value="1"/>
</dbReference>
<evidence type="ECO:0000313" key="8">
    <source>
        <dbReference type="Proteomes" id="UP000319383"/>
    </source>
</evidence>
<evidence type="ECO:0000256" key="3">
    <source>
        <dbReference type="ARBA" id="ARBA00023284"/>
    </source>
</evidence>
<dbReference type="GO" id="GO:0030674">
    <property type="term" value="F:protein-macromolecule adaptor activity"/>
    <property type="evidence" value="ECO:0007669"/>
    <property type="project" value="InterPro"/>
</dbReference>
<dbReference type="Proteomes" id="UP000319383">
    <property type="component" value="Chromosome"/>
</dbReference>
<dbReference type="Pfam" id="PF03983">
    <property type="entry name" value="SHD1"/>
    <property type="match status" value="1"/>
</dbReference>
<dbReference type="InterPro" id="IPR050553">
    <property type="entry name" value="Thioredoxin_ResA/DsbE_sf"/>
</dbReference>
<dbReference type="Gene3D" id="3.40.30.10">
    <property type="entry name" value="Glutaredoxin"/>
    <property type="match status" value="1"/>
</dbReference>
<feature type="region of interest" description="Disordered" evidence="4">
    <location>
        <begin position="124"/>
        <end position="144"/>
    </location>
</feature>
<protein>
    <submittedName>
        <fullName evidence="7">Thiol-disulfide oxidoreductase ResA</fullName>
    </submittedName>
</protein>
<keyword evidence="8" id="KW-1185">Reference proteome</keyword>
<dbReference type="SUPFAM" id="SSF52833">
    <property type="entry name" value="Thioredoxin-like"/>
    <property type="match status" value="1"/>
</dbReference>
<reference evidence="7 8" key="1">
    <citation type="submission" date="2019-02" db="EMBL/GenBank/DDBJ databases">
        <title>Deep-cultivation of Planctomycetes and their phenomic and genomic characterization uncovers novel biology.</title>
        <authorList>
            <person name="Wiegand S."/>
            <person name="Jogler M."/>
            <person name="Boedeker C."/>
            <person name="Pinto D."/>
            <person name="Vollmers J."/>
            <person name="Rivas-Marin E."/>
            <person name="Kohn T."/>
            <person name="Peeters S.H."/>
            <person name="Heuer A."/>
            <person name="Rast P."/>
            <person name="Oberbeckmann S."/>
            <person name="Bunk B."/>
            <person name="Jeske O."/>
            <person name="Meyerdierks A."/>
            <person name="Storesund J.E."/>
            <person name="Kallscheuer N."/>
            <person name="Luecker S."/>
            <person name="Lage O.M."/>
            <person name="Pohl T."/>
            <person name="Merkel B.J."/>
            <person name="Hornburger P."/>
            <person name="Mueller R.-W."/>
            <person name="Bruemmer F."/>
            <person name="Labrenz M."/>
            <person name="Spormann A.M."/>
            <person name="Op den Camp H."/>
            <person name="Overmann J."/>
            <person name="Amann R."/>
            <person name="Jetten M.S.M."/>
            <person name="Mascher T."/>
            <person name="Medema M.H."/>
            <person name="Devos D.P."/>
            <person name="Kaster A.-K."/>
            <person name="Ovreas L."/>
            <person name="Rohde M."/>
            <person name="Galperin M.Y."/>
            <person name="Jogler C."/>
        </authorList>
    </citation>
    <scope>NUCLEOTIDE SEQUENCE [LARGE SCALE GENOMIC DNA]</scope>
    <source>
        <strain evidence="7 8">Mal52</strain>
    </source>
</reference>
<dbReference type="PANTHER" id="PTHR42852:SF17">
    <property type="entry name" value="THIOREDOXIN-LIKE PROTEIN HI_1115"/>
    <property type="match status" value="1"/>
</dbReference>
<dbReference type="GO" id="GO:0043130">
    <property type="term" value="F:ubiquitin binding"/>
    <property type="evidence" value="ECO:0007669"/>
    <property type="project" value="InterPro"/>
</dbReference>
<dbReference type="RefSeq" id="WP_145374958.1">
    <property type="nucleotide sequence ID" value="NZ_CP036276.1"/>
</dbReference>
<dbReference type="Pfam" id="PF08534">
    <property type="entry name" value="Redoxin"/>
    <property type="match status" value="1"/>
</dbReference>
<evidence type="ECO:0000313" key="7">
    <source>
        <dbReference type="EMBL" id="QDU42968.1"/>
    </source>
</evidence>
<comment type="subcellular location">
    <subcellularLocation>
        <location evidence="1">Cell envelope</location>
    </subcellularLocation>
</comment>
<dbReference type="InterPro" id="IPR013740">
    <property type="entry name" value="Redoxin"/>
</dbReference>
<keyword evidence="3" id="KW-0676">Redox-active center</keyword>
<evidence type="ECO:0000256" key="1">
    <source>
        <dbReference type="ARBA" id="ARBA00004196"/>
    </source>
</evidence>
<feature type="domain" description="Thioredoxin" evidence="6">
    <location>
        <begin position="193"/>
        <end position="356"/>
    </location>
</feature>
<dbReference type="GO" id="GO:0030313">
    <property type="term" value="C:cell envelope"/>
    <property type="evidence" value="ECO:0007669"/>
    <property type="project" value="UniProtKB-SubCell"/>
</dbReference>
<dbReference type="CDD" id="cd02966">
    <property type="entry name" value="TlpA_like_family"/>
    <property type="match status" value="1"/>
</dbReference>
<accession>A0A517ZKH3</accession>
<dbReference type="InterPro" id="IPR013766">
    <property type="entry name" value="Thioredoxin_domain"/>
</dbReference>
<name>A0A517ZKH3_9PLAN</name>
<evidence type="ECO:0000256" key="2">
    <source>
        <dbReference type="ARBA" id="ARBA00022748"/>
    </source>
</evidence>